<reference evidence="2 3" key="1">
    <citation type="submission" date="2014-02" db="EMBL/GenBank/DDBJ databases">
        <title>The genome sequence of Colletotrichum salicis CBS 607.94.</title>
        <authorList>
            <person name="Baroncelli R."/>
            <person name="Thon M.R."/>
        </authorList>
    </citation>
    <scope>NUCLEOTIDE SEQUENCE [LARGE SCALE GENOMIC DNA]</scope>
    <source>
        <strain evidence="2 3">CBS 607.94</strain>
    </source>
</reference>
<organism evidence="2 3">
    <name type="scientific">Colletotrichum salicis</name>
    <dbReference type="NCBI Taxonomy" id="1209931"/>
    <lineage>
        <taxon>Eukaryota</taxon>
        <taxon>Fungi</taxon>
        <taxon>Dikarya</taxon>
        <taxon>Ascomycota</taxon>
        <taxon>Pezizomycotina</taxon>
        <taxon>Sordariomycetes</taxon>
        <taxon>Hypocreomycetidae</taxon>
        <taxon>Glomerellales</taxon>
        <taxon>Glomerellaceae</taxon>
        <taxon>Colletotrichum</taxon>
        <taxon>Colletotrichum acutatum species complex</taxon>
    </lineage>
</organism>
<keyword evidence="3" id="KW-1185">Reference proteome</keyword>
<dbReference type="EMBL" id="JFFI01001447">
    <property type="protein sequence ID" value="KXH59902.1"/>
    <property type="molecule type" value="Genomic_DNA"/>
</dbReference>
<gene>
    <name evidence="2" type="ORF">CSAL01_13612</name>
</gene>
<evidence type="ECO:0000313" key="3">
    <source>
        <dbReference type="Proteomes" id="UP000070121"/>
    </source>
</evidence>
<evidence type="ECO:0000256" key="1">
    <source>
        <dbReference type="SAM" id="MobiDB-lite"/>
    </source>
</evidence>
<sequence length="49" mass="5410">MPPGSRRSREALQPLLWRTVRHRRLPSLPGRTGCGPSRSAAPARGWSCS</sequence>
<proteinExistence type="predicted"/>
<accession>A0A135UHM6</accession>
<protein>
    <submittedName>
        <fullName evidence="2">Uncharacterized protein</fullName>
    </submittedName>
</protein>
<comment type="caution">
    <text evidence="2">The sequence shown here is derived from an EMBL/GenBank/DDBJ whole genome shotgun (WGS) entry which is preliminary data.</text>
</comment>
<dbReference type="Proteomes" id="UP000070121">
    <property type="component" value="Unassembled WGS sequence"/>
</dbReference>
<feature type="region of interest" description="Disordered" evidence="1">
    <location>
        <begin position="22"/>
        <end position="49"/>
    </location>
</feature>
<dbReference type="AlphaFoldDB" id="A0A135UHM6"/>
<evidence type="ECO:0000313" key="2">
    <source>
        <dbReference type="EMBL" id="KXH59902.1"/>
    </source>
</evidence>
<name>A0A135UHM6_9PEZI</name>